<keyword evidence="3 15" id="KW-0167">Capsid protein</keyword>
<keyword evidence="2 15" id="KW-0597">Phosphoprotein</keyword>
<dbReference type="GO" id="GO:0075521">
    <property type="term" value="P:microtubule-dependent intracellular transport of viral material towards nucleus"/>
    <property type="evidence" value="ECO:0007669"/>
    <property type="project" value="UniProtKB-UniRule"/>
</dbReference>
<dbReference type="InterPro" id="IPR000784">
    <property type="entry name" value="Late_L2"/>
</dbReference>
<evidence type="ECO:0000256" key="4">
    <source>
        <dbReference type="ARBA" id="ARBA00022562"/>
    </source>
</evidence>
<keyword evidence="11 15" id="KW-1176">Cytoplasmic inwards viral transport</keyword>
<accession>A0A2D2AMJ8</accession>
<evidence type="ECO:0000256" key="11">
    <source>
        <dbReference type="ARBA" id="ARBA00023120"/>
    </source>
</evidence>
<evidence type="ECO:0000256" key="9">
    <source>
        <dbReference type="ARBA" id="ARBA00022952"/>
    </source>
</evidence>
<dbReference type="EMBL" id="MF588775">
    <property type="protein sequence ID" value="ATQ38686.1"/>
    <property type="molecule type" value="Genomic_DNA"/>
</dbReference>
<keyword evidence="10" id="KW-1039">Host endosome</keyword>
<sequence length="537" mass="59253">MNRVKRDTVENLYKSCRLGGDCPPDVVNKVERKTLADILLQAFSSIIYLGGIGIGTGKGSTGNVGVRPAIEIPPRIPTITDTNVVEEIPLEELPVRPSKPSTTTKEQRPFSVPIDRIGAGFRPKDPGGVKPIDVIDPASPSIITLQESLPDTIITIGEPNLETGDSTLLGIDIITDTTSIKSHPTVIQGVEENIAILTVSPADPPPTEVIFSIPELPADSLVRVQSVAGHIDPSFNVYVDPNITGDDIVFGEEISLEPINPRLEFEIEELPTASTPEQRLQNAFSRVRQFYNRHIQQVRTRNLNLLGDVSKAVTFGFENPAFDPEVSLEFEQDVNALEAAPDSDFANLQRISRPYISSTPEGTVRVSRLGQRAGMRTRSGTVLSQNIHYYFDISDIPNLSGAETIELYPIAENPIDNVAINELEESVFVNEVDEAELMDVSEPTFQDAHLILNVEEEGDVTTVPILVSDIGFRALPIVTDIFVSEANNNTNTIFNIPAVPYEPGFPNKDRIVLSEDYYLHPSLRKRKRRRKKTIFVF</sequence>
<keyword evidence="4 15" id="KW-1048">Host nucleus</keyword>
<keyword evidence="1 15" id="KW-1163">Viral penetration into host nucleus</keyword>
<dbReference type="GO" id="GO:0075732">
    <property type="term" value="P:viral penetration into host nucleus"/>
    <property type="evidence" value="ECO:0007669"/>
    <property type="project" value="UniProtKB-KW"/>
</dbReference>
<evidence type="ECO:0000256" key="5">
    <source>
        <dbReference type="ARBA" id="ARBA00022581"/>
    </source>
</evidence>
<dbReference type="GO" id="GO:0043657">
    <property type="term" value="C:host cell"/>
    <property type="evidence" value="ECO:0007669"/>
    <property type="project" value="GOC"/>
</dbReference>
<dbReference type="GO" id="GO:0019028">
    <property type="term" value="C:viral capsid"/>
    <property type="evidence" value="ECO:0007669"/>
    <property type="project" value="UniProtKB-UniRule"/>
</dbReference>
<dbReference type="Pfam" id="PF00513">
    <property type="entry name" value="Late_protein_L2"/>
    <property type="match status" value="1"/>
</dbReference>
<dbReference type="GO" id="GO:0005198">
    <property type="term" value="F:structural molecule activity"/>
    <property type="evidence" value="ECO:0007669"/>
    <property type="project" value="UniProtKB-UniRule"/>
</dbReference>
<comment type="caution">
    <text evidence="15">Lacks conserved residue(s) required for the propagation of feature annotation.</text>
</comment>
<organism evidence="16">
    <name type="scientific">Gammapapillomavirus 18</name>
    <dbReference type="NCBI Taxonomy" id="1513263"/>
    <lineage>
        <taxon>Viruses</taxon>
        <taxon>Monodnaviria</taxon>
        <taxon>Shotokuvirae</taxon>
        <taxon>Cossaviricota</taxon>
        <taxon>Papovaviricetes</taxon>
        <taxon>Zurhausenvirales</taxon>
        <taxon>Papillomaviridae</taxon>
        <taxon>Firstpapillomavirinae</taxon>
        <taxon>Gammapapillomavirus</taxon>
    </lineage>
</organism>
<dbReference type="GO" id="GO:0003677">
    <property type="term" value="F:DNA binding"/>
    <property type="evidence" value="ECO:0007669"/>
    <property type="project" value="UniProtKB-UniRule"/>
</dbReference>
<evidence type="ECO:0000256" key="12">
    <source>
        <dbReference type="ARBA" id="ARBA00023125"/>
    </source>
</evidence>
<evidence type="ECO:0000256" key="10">
    <source>
        <dbReference type="ARBA" id="ARBA00023046"/>
    </source>
</evidence>
<evidence type="ECO:0000256" key="8">
    <source>
        <dbReference type="ARBA" id="ARBA00022921"/>
    </source>
</evidence>
<comment type="subunit">
    <text evidence="15">Interacts with major capsid protein L1. Interacts with E2; this interaction inhibits E2 transcriptional activity but not the DNA replication function E2. Interacts with host HSPA8; this interaction is required for L2 nuclear translocation. Interacts with host importins KPNB2 and KPNB3. Forms a complex with importin alpha2-beta1 heterodimers via interaction with the importin alpha2 adapter. Interacts with host DYNLT1; this interaction is essential for virus intracellular transport during entry. Interacts (via C-terminus) with host retromer subunits VPS35 AND VPS29.</text>
</comment>
<evidence type="ECO:0000256" key="6">
    <source>
        <dbReference type="ARBA" id="ARBA00022812"/>
    </source>
</evidence>
<protein>
    <recommendedName>
        <fullName evidence="15">Minor capsid protein L2</fullName>
    </recommendedName>
</protein>
<comment type="subcellular location">
    <subcellularLocation>
        <location evidence="15">Virion</location>
    </subcellularLocation>
    <subcellularLocation>
        <location evidence="15">Host nucleus</location>
    </subcellularLocation>
</comment>
<keyword evidence="14 15" id="KW-1160">Virus entry into host cell</keyword>
<feature type="disulfide bond" evidence="15">
    <location>
        <begin position="16"/>
        <end position="22"/>
    </location>
</feature>
<evidence type="ECO:0000256" key="3">
    <source>
        <dbReference type="ARBA" id="ARBA00022561"/>
    </source>
</evidence>
<comment type="PTM">
    <text evidence="15">Highly phosphorylated.</text>
</comment>
<evidence type="ECO:0000256" key="15">
    <source>
        <dbReference type="HAMAP-Rule" id="MF_04003"/>
    </source>
</evidence>
<gene>
    <name evidence="15 16" type="primary">L2</name>
</gene>
<evidence type="ECO:0000313" key="16">
    <source>
        <dbReference type="EMBL" id="ATQ38686.1"/>
    </source>
</evidence>
<evidence type="ECO:0000256" key="2">
    <source>
        <dbReference type="ARBA" id="ARBA00022553"/>
    </source>
</evidence>
<keyword evidence="6" id="KW-1040">Host Golgi apparatus</keyword>
<keyword evidence="9 15" id="KW-1177">Microtubular inwards viral transport</keyword>
<dbReference type="HAMAP" id="MF_04003">
    <property type="entry name" value="PPV_L2"/>
    <property type="match status" value="1"/>
</dbReference>
<keyword evidence="5 15" id="KW-0945">Host-virus interaction</keyword>
<dbReference type="GO" id="GO:0042025">
    <property type="term" value="C:host cell nucleus"/>
    <property type="evidence" value="ECO:0007669"/>
    <property type="project" value="UniProtKB-SubCell"/>
</dbReference>
<keyword evidence="7 15" id="KW-0946">Virion</keyword>
<evidence type="ECO:0000256" key="14">
    <source>
        <dbReference type="ARBA" id="ARBA00023296"/>
    </source>
</evidence>
<reference evidence="16" key="1">
    <citation type="journal article" date="2018" name="MSphere">
        <title>Metagenomic Discovery of 83 New Human Papillomavirus Types in Patients with Immunodeficiency.</title>
        <authorList>
            <person name="Pastrana D.V."/>
            <person name="Peretti A."/>
            <person name="Welch N.L."/>
            <person name="Borgogna C."/>
            <person name="Olivero C."/>
            <person name="Badolato R."/>
            <person name="Notarangelo L.D."/>
            <person name="Gariglio M."/>
            <person name="FitzGerald P.C."/>
            <person name="McIntosh C.E."/>
            <person name="Reeves J."/>
            <person name="Starrett G.J."/>
            <person name="Bliskovsky V."/>
            <person name="Velez D."/>
            <person name="Brownell I."/>
            <person name="Yarchoan R."/>
            <person name="Wyvill K.M."/>
            <person name="Uldrick T.S."/>
            <person name="Maldarelli F."/>
            <person name="Lisco A."/>
            <person name="Sereti I."/>
            <person name="Gonzalez C.M."/>
            <person name="Androphy E.J."/>
            <person name="McBride A.A."/>
            <person name="Van Doorslaer K."/>
            <person name="Garcia F."/>
            <person name="Dvoretzky I."/>
            <person name="Liu J.S."/>
            <person name="Han J."/>
            <person name="Murphy P.M."/>
            <person name="McDermott D.H."/>
            <person name="Buck C.B."/>
        </authorList>
    </citation>
    <scope>NUCLEOTIDE SEQUENCE [LARGE SCALE GENOMIC DNA]</scope>
    <source>
        <strain evidence="16">IGamma18_w24c02</strain>
    </source>
</reference>
<evidence type="ECO:0000256" key="13">
    <source>
        <dbReference type="ARBA" id="ARBA00023157"/>
    </source>
</evidence>
<proteinExistence type="inferred from homology"/>
<dbReference type="GO" id="GO:0046718">
    <property type="term" value="P:symbiont entry into host cell"/>
    <property type="evidence" value="ECO:0007669"/>
    <property type="project" value="UniProtKB-KW"/>
</dbReference>
<evidence type="ECO:0000256" key="1">
    <source>
        <dbReference type="ARBA" id="ARBA00022524"/>
    </source>
</evidence>
<comment type="function">
    <text evidence="15">Minor protein of the capsid that localizes along the inner surface of the virion, within the central cavities beneath the L1 pentamers. Plays a role in capsid stabilization through interaction with the major capsid protein L1. Once the virion enters the host cell, L2 escorts the genomic DNA into the nucleus by promoting escape from the endosomal compartments and traffic through the host Golgi network. Mechanistically, the C-terminus of L2 possesses a cell-penetrating peptide that protudes from the host endosome, interacts with host cytoplasmic retromer cargo and thereby mediates the capsid delivery to the host trans-Golgi network. Plays a role through its interaction with host dynein in the intracellular microtubule-dependent transport of viral capsid toward the nucleus. Mediates the viral genome import into the nucleus through binding to host importins. Once within the nucleus, L2 localizes viral genomes to host PML bodies in order to activate early gene expression for establishment of infection. Later on, promotes late gene expression by interacting with the viral E2 protein and by inhibiting its transcriptional activation functions. During virion assembly, encapsidates the genome by direct interaction with the viral DNA.</text>
</comment>
<comment type="similarity">
    <text evidence="15">Belongs to the papillomaviridae L2 protein family.</text>
</comment>
<name>A0A2D2AMJ8_9PAPI</name>
<keyword evidence="8 15" id="KW-0426">Late protein</keyword>
<keyword evidence="13 15" id="KW-1015">Disulfide bond</keyword>
<keyword evidence="12 15" id="KW-0238">DNA-binding</keyword>
<evidence type="ECO:0000256" key="7">
    <source>
        <dbReference type="ARBA" id="ARBA00022844"/>
    </source>
</evidence>
<dbReference type="Proteomes" id="UP000290248">
    <property type="component" value="Segment"/>
</dbReference>